<accession>A0A6G0L6E1</accession>
<feature type="region of interest" description="Disordered" evidence="1">
    <location>
        <begin position="176"/>
        <end position="276"/>
    </location>
</feature>
<evidence type="ECO:0000313" key="4">
    <source>
        <dbReference type="Proteomes" id="UP000488956"/>
    </source>
</evidence>
<feature type="domain" description="Reverse transcriptase Ty1/copia-type" evidence="2">
    <location>
        <begin position="107"/>
        <end position="169"/>
    </location>
</feature>
<name>A0A6G0L6E1_9STRA</name>
<sequence length="276" mass="29295">MKGSKKSSKKKKSKRKASAKSAELAEGAGGDGQGPDGTIEATDAASAAESIGRRMATRNMGAKHVPVGAVCSATAPDPRNYREAMRSERAVKWKVAMEEEIGALEDNETWELMKKPDRVKVLHSKWVFKTKKHADGSVERYKGRLVACGNEQSYGVDYTDTFSAVLDVTTGKVISHWPSSGGGGGGAGAAWRRAKRVREGGQGGEPPDLTLRPARDGDQRGEARGAGRPTQARARSAAQEEPVRPQAGRPSLESAPAPRAHQTGTAVCTTSTMRTA</sequence>
<feature type="compositionally biased region" description="Basic residues" evidence="1">
    <location>
        <begin position="1"/>
        <end position="18"/>
    </location>
</feature>
<evidence type="ECO:0000256" key="1">
    <source>
        <dbReference type="SAM" id="MobiDB-lite"/>
    </source>
</evidence>
<evidence type="ECO:0000313" key="3">
    <source>
        <dbReference type="EMBL" id="KAE9109857.1"/>
    </source>
</evidence>
<reference evidence="3 4" key="1">
    <citation type="submission" date="2018-09" db="EMBL/GenBank/DDBJ databases">
        <title>Genomic investigation of the strawberry pathogen Phytophthora fragariae indicates pathogenicity is determined by transcriptional variation in three key races.</title>
        <authorList>
            <person name="Adams T.M."/>
            <person name="Armitage A.D."/>
            <person name="Sobczyk M.K."/>
            <person name="Bates H.J."/>
            <person name="Dunwell J.M."/>
            <person name="Nellist C.F."/>
            <person name="Harrison R.J."/>
        </authorList>
    </citation>
    <scope>NUCLEOTIDE SEQUENCE [LARGE SCALE GENOMIC DNA]</scope>
    <source>
        <strain evidence="3 4">ONT-3</strain>
    </source>
</reference>
<comment type="caution">
    <text evidence="3">The sequence shown here is derived from an EMBL/GenBank/DDBJ whole genome shotgun (WGS) entry which is preliminary data.</text>
</comment>
<gene>
    <name evidence="3" type="ORF">PF010_g11390</name>
</gene>
<dbReference type="Pfam" id="PF07727">
    <property type="entry name" value="RVT_2"/>
    <property type="match status" value="1"/>
</dbReference>
<feature type="compositionally biased region" description="Polar residues" evidence="1">
    <location>
        <begin position="262"/>
        <end position="276"/>
    </location>
</feature>
<organism evidence="3 4">
    <name type="scientific">Phytophthora fragariae</name>
    <dbReference type="NCBI Taxonomy" id="53985"/>
    <lineage>
        <taxon>Eukaryota</taxon>
        <taxon>Sar</taxon>
        <taxon>Stramenopiles</taxon>
        <taxon>Oomycota</taxon>
        <taxon>Peronosporomycetes</taxon>
        <taxon>Peronosporales</taxon>
        <taxon>Peronosporaceae</taxon>
        <taxon>Phytophthora</taxon>
    </lineage>
</organism>
<proteinExistence type="predicted"/>
<protein>
    <recommendedName>
        <fullName evidence="2">Reverse transcriptase Ty1/copia-type domain-containing protein</fullName>
    </recommendedName>
</protein>
<feature type="region of interest" description="Disordered" evidence="1">
    <location>
        <begin position="1"/>
        <end position="59"/>
    </location>
</feature>
<dbReference type="EMBL" id="QXFX01000602">
    <property type="protein sequence ID" value="KAE9109857.1"/>
    <property type="molecule type" value="Genomic_DNA"/>
</dbReference>
<dbReference type="Proteomes" id="UP000488956">
    <property type="component" value="Unassembled WGS sequence"/>
</dbReference>
<evidence type="ECO:0000259" key="2">
    <source>
        <dbReference type="Pfam" id="PF07727"/>
    </source>
</evidence>
<dbReference type="AlphaFoldDB" id="A0A6G0L6E1"/>
<feature type="compositionally biased region" description="Basic and acidic residues" evidence="1">
    <location>
        <begin position="213"/>
        <end position="225"/>
    </location>
</feature>
<dbReference type="InterPro" id="IPR013103">
    <property type="entry name" value="RVT_2"/>
</dbReference>